<dbReference type="OrthoDB" id="8118596at2759"/>
<dbReference type="Pfam" id="PF10545">
    <property type="entry name" value="MADF_DNA_bdg"/>
    <property type="match status" value="1"/>
</dbReference>
<evidence type="ECO:0000313" key="6">
    <source>
        <dbReference type="RefSeq" id="XP_026732858.1"/>
    </source>
</evidence>
<dbReference type="PROSITE" id="PS51031">
    <property type="entry name" value="BESS"/>
    <property type="match status" value="1"/>
</dbReference>
<proteinExistence type="predicted"/>
<gene>
    <name evidence="6" type="primary">LOC113497491</name>
</gene>
<dbReference type="PROSITE" id="PS51029">
    <property type="entry name" value="MADF"/>
    <property type="match status" value="1"/>
</dbReference>
<evidence type="ECO:0000313" key="5">
    <source>
        <dbReference type="Proteomes" id="UP000322000"/>
    </source>
</evidence>
<keyword evidence="5" id="KW-1185">Reference proteome</keyword>
<dbReference type="SMART" id="SM00595">
    <property type="entry name" value="MADF"/>
    <property type="match status" value="1"/>
</dbReference>
<dbReference type="PANTHER" id="PTHR12243:SF69">
    <property type="entry name" value="SI:CH73-59F11.3"/>
    <property type="match status" value="1"/>
</dbReference>
<dbReference type="Pfam" id="PF02944">
    <property type="entry name" value="BESS"/>
    <property type="match status" value="1"/>
</dbReference>
<protein>
    <submittedName>
        <fullName evidence="6">Uncharacterized protein LOC113497491</fullName>
    </submittedName>
</protein>
<sequence>MAEIDVEALIQAVRKRPALYNKNDHNYFSHKKHKAKLWTEVCKDVFSDWDEFKPQNKVESGHELQRRWKSLRTCFSRELNLQKKEKATENQGKRRKKRKRYEYFNMMSFLLEPGEPGEENDLTADTDDDSSDPLDTVKHEPIAYETSDVGNSSRCDMETEVGIIRPVFERNENPEDKILEMLKDIKKDEEDEDRQFMLSLVPSFRKLPDKKKFEARIEILRVLKDITFRDEPK</sequence>
<feature type="domain" description="MADF" evidence="3">
    <location>
        <begin position="8"/>
        <end position="115"/>
    </location>
</feature>
<feature type="compositionally biased region" description="Acidic residues" evidence="2">
    <location>
        <begin position="115"/>
        <end position="132"/>
    </location>
</feature>
<dbReference type="RefSeq" id="XP_026732858.1">
    <property type="nucleotide sequence ID" value="XM_026877057.1"/>
</dbReference>
<reference evidence="6" key="1">
    <citation type="submission" date="2025-08" db="UniProtKB">
        <authorList>
            <consortium name="RefSeq"/>
        </authorList>
    </citation>
    <scope>IDENTIFICATION</scope>
</reference>
<dbReference type="InParanoid" id="A0A7E5VWZ4"/>
<dbReference type="KEGG" id="tnl:113497491"/>
<dbReference type="GO" id="GO:0003677">
    <property type="term" value="F:DNA binding"/>
    <property type="evidence" value="ECO:0007669"/>
    <property type="project" value="InterPro"/>
</dbReference>
<dbReference type="InterPro" id="IPR004210">
    <property type="entry name" value="BESS_motif"/>
</dbReference>
<dbReference type="InterPro" id="IPR039353">
    <property type="entry name" value="TF_Adf1"/>
</dbReference>
<organism evidence="5 6">
    <name type="scientific">Trichoplusia ni</name>
    <name type="common">Cabbage looper</name>
    <dbReference type="NCBI Taxonomy" id="7111"/>
    <lineage>
        <taxon>Eukaryota</taxon>
        <taxon>Metazoa</taxon>
        <taxon>Ecdysozoa</taxon>
        <taxon>Arthropoda</taxon>
        <taxon>Hexapoda</taxon>
        <taxon>Insecta</taxon>
        <taxon>Pterygota</taxon>
        <taxon>Neoptera</taxon>
        <taxon>Endopterygota</taxon>
        <taxon>Lepidoptera</taxon>
        <taxon>Glossata</taxon>
        <taxon>Ditrysia</taxon>
        <taxon>Noctuoidea</taxon>
        <taxon>Noctuidae</taxon>
        <taxon>Plusiinae</taxon>
        <taxon>Trichoplusia</taxon>
    </lineage>
</organism>
<name>A0A7E5VWZ4_TRINI</name>
<dbReference type="GeneID" id="113497491"/>
<feature type="domain" description="BESS" evidence="4">
    <location>
        <begin position="190"/>
        <end position="229"/>
    </location>
</feature>
<evidence type="ECO:0000259" key="4">
    <source>
        <dbReference type="PROSITE" id="PS51031"/>
    </source>
</evidence>
<dbReference type="GO" id="GO:0005667">
    <property type="term" value="C:transcription regulator complex"/>
    <property type="evidence" value="ECO:0007669"/>
    <property type="project" value="TreeGrafter"/>
</dbReference>
<dbReference type="GO" id="GO:0005634">
    <property type="term" value="C:nucleus"/>
    <property type="evidence" value="ECO:0007669"/>
    <property type="project" value="UniProtKB-SubCell"/>
</dbReference>
<accession>A0A7E5VWZ4</accession>
<dbReference type="InterPro" id="IPR006578">
    <property type="entry name" value="MADF-dom"/>
</dbReference>
<feature type="region of interest" description="Disordered" evidence="2">
    <location>
        <begin position="111"/>
        <end position="136"/>
    </location>
</feature>
<evidence type="ECO:0000256" key="2">
    <source>
        <dbReference type="SAM" id="MobiDB-lite"/>
    </source>
</evidence>
<evidence type="ECO:0000259" key="3">
    <source>
        <dbReference type="PROSITE" id="PS51029"/>
    </source>
</evidence>
<dbReference type="Proteomes" id="UP000322000">
    <property type="component" value="Chromosome 9"/>
</dbReference>
<comment type="subcellular location">
    <subcellularLocation>
        <location evidence="1">Nucleus</location>
    </subcellularLocation>
</comment>
<keyword evidence="1" id="KW-0539">Nucleus</keyword>
<dbReference type="AlphaFoldDB" id="A0A7E5VWZ4"/>
<evidence type="ECO:0000256" key="1">
    <source>
        <dbReference type="PROSITE-ProRule" id="PRU00371"/>
    </source>
</evidence>
<dbReference type="PANTHER" id="PTHR12243">
    <property type="entry name" value="MADF DOMAIN TRANSCRIPTION FACTOR"/>
    <property type="match status" value="1"/>
</dbReference>
<dbReference type="GO" id="GO:0006357">
    <property type="term" value="P:regulation of transcription by RNA polymerase II"/>
    <property type="evidence" value="ECO:0007669"/>
    <property type="project" value="TreeGrafter"/>
</dbReference>